<protein>
    <recommendedName>
        <fullName evidence="3">CBM20 domain-containing protein</fullName>
    </recommendedName>
</protein>
<dbReference type="Pfam" id="PF09683">
    <property type="entry name" value="Lactococcin_972"/>
    <property type="match status" value="1"/>
</dbReference>
<evidence type="ECO:0008006" key="3">
    <source>
        <dbReference type="Google" id="ProtNLM"/>
    </source>
</evidence>
<dbReference type="Gene3D" id="2.60.40.2850">
    <property type="match status" value="1"/>
</dbReference>
<dbReference type="EMBL" id="JBGBPQ010000008">
    <property type="protein sequence ID" value="KAL1520694.1"/>
    <property type="molecule type" value="Genomic_DNA"/>
</dbReference>
<accession>A0AB34JFQ0</accession>
<name>A0AB34JFQ0_PRYPA</name>
<dbReference type="InterPro" id="IPR036871">
    <property type="entry name" value="PX_dom_sf"/>
</dbReference>
<keyword evidence="2" id="KW-1185">Reference proteome</keyword>
<organism evidence="1 2">
    <name type="scientific">Prymnesium parvum</name>
    <name type="common">Toxic golden alga</name>
    <dbReference type="NCBI Taxonomy" id="97485"/>
    <lineage>
        <taxon>Eukaryota</taxon>
        <taxon>Haptista</taxon>
        <taxon>Haptophyta</taxon>
        <taxon>Prymnesiophyceae</taxon>
        <taxon>Prymnesiales</taxon>
        <taxon>Prymnesiaceae</taxon>
        <taxon>Prymnesium</taxon>
    </lineage>
</organism>
<dbReference type="SUPFAM" id="SSF64268">
    <property type="entry name" value="PX domain"/>
    <property type="match status" value="1"/>
</dbReference>
<sequence>MRELLRAARLQDVAKLVAAANALMGSGAGNALVEEIKSARGAQSFTFSIPSGAGDPRACFVSSVNGTFGRWDGQVVSAFYHPSSAHIATTVGQLGERSSWADAGQWAVSIQTKAMWGNKAYWHVEPARPLLEVQVTVGDPVIMPKDKTVCFKIIAVEGGVEYDEVLRRFSEMRSCAWNLHSGSLYAVFPWRRMFWNRNMVVLHWRQKELQNFFNEAVRIRDVCMDINFRCLVGLHKNDSLRKSANAVGSSLEMKTFLSPQTQLPTSTIQGVPLQGPDAFSTATIFASATKEDSTVLLGSRKFTGRMVKECRYDFMPTISGEHIKETITTTYKVSYDQTTSAIKEVTKNYKQTSSTAVEFKYDAVKAGSSVGRDLVSHAFTKVEQVLNEKKSYEEVKTQEMEFTTTAGQRVEVFTLAFLVPELGVYAYGGRVDKGAQLEEYEIKMNTYLDLRCVQPVMMALAEFFPYRYNIQEWTKIRETVVSHASQPKEQIRVLVKTCAEITNPGYNQRQWGTIRNVCTEIAQLPPHEQAYTLFFCFASIEVAHNQAEWNVVKKACQDWLKVNC</sequence>
<dbReference type="CDD" id="cd06093">
    <property type="entry name" value="PX_domain"/>
    <property type="match status" value="1"/>
</dbReference>
<proteinExistence type="predicted"/>
<dbReference type="InterPro" id="IPR006540">
    <property type="entry name" value="Lactococcin_972"/>
</dbReference>
<evidence type="ECO:0000313" key="2">
    <source>
        <dbReference type="Proteomes" id="UP001515480"/>
    </source>
</evidence>
<dbReference type="GO" id="GO:0035091">
    <property type="term" value="F:phosphatidylinositol binding"/>
    <property type="evidence" value="ECO:0007669"/>
    <property type="project" value="InterPro"/>
</dbReference>
<evidence type="ECO:0000313" key="1">
    <source>
        <dbReference type="EMBL" id="KAL1520694.1"/>
    </source>
</evidence>
<dbReference type="AlphaFoldDB" id="A0AB34JFQ0"/>
<reference evidence="1 2" key="1">
    <citation type="journal article" date="2024" name="Science">
        <title>Giant polyketide synthase enzymes in the biosynthesis of giant marine polyether toxins.</title>
        <authorList>
            <person name="Fallon T.R."/>
            <person name="Shende V.V."/>
            <person name="Wierzbicki I.H."/>
            <person name="Pendleton A.L."/>
            <person name="Watervoot N.F."/>
            <person name="Auber R.P."/>
            <person name="Gonzalez D.J."/>
            <person name="Wisecaver J.H."/>
            <person name="Moore B.S."/>
        </authorList>
    </citation>
    <scope>NUCLEOTIDE SEQUENCE [LARGE SCALE GENOMIC DNA]</scope>
    <source>
        <strain evidence="1 2">12B1</strain>
    </source>
</reference>
<dbReference type="Proteomes" id="UP001515480">
    <property type="component" value="Unassembled WGS sequence"/>
</dbReference>
<comment type="caution">
    <text evidence="1">The sequence shown here is derived from an EMBL/GenBank/DDBJ whole genome shotgun (WGS) entry which is preliminary data.</text>
</comment>
<gene>
    <name evidence="1" type="ORF">AB1Y20_022263</name>
</gene>